<keyword evidence="3 5" id="KW-0067">ATP-binding</keyword>
<evidence type="ECO:0000256" key="1">
    <source>
        <dbReference type="ARBA" id="ARBA00022448"/>
    </source>
</evidence>
<dbReference type="CDD" id="cd03219">
    <property type="entry name" value="ABC_Mj1267_LivG_branched"/>
    <property type="match status" value="1"/>
</dbReference>
<protein>
    <submittedName>
        <fullName evidence="5">ABC transporter ATP-binding protein</fullName>
    </submittedName>
</protein>
<evidence type="ECO:0000313" key="5">
    <source>
        <dbReference type="EMBL" id="HGU31712.1"/>
    </source>
</evidence>
<dbReference type="PROSITE" id="PS50893">
    <property type="entry name" value="ABC_TRANSPORTER_2"/>
    <property type="match status" value="1"/>
</dbReference>
<dbReference type="InterPro" id="IPR051120">
    <property type="entry name" value="ABC_AA/LPS_Transport"/>
</dbReference>
<keyword evidence="1" id="KW-0813">Transport</keyword>
<accession>A0A7C4RQN5</accession>
<feature type="domain" description="ABC transporter" evidence="4">
    <location>
        <begin position="4"/>
        <end position="211"/>
    </location>
</feature>
<dbReference type="SUPFAM" id="SSF52540">
    <property type="entry name" value="P-loop containing nucleoside triphosphate hydrolases"/>
    <property type="match status" value="1"/>
</dbReference>
<name>A0A7C4RQN5_9BACT</name>
<organism evidence="5">
    <name type="scientific">Desulfatirhabdium butyrativorans</name>
    <dbReference type="NCBI Taxonomy" id="340467"/>
    <lineage>
        <taxon>Bacteria</taxon>
        <taxon>Pseudomonadati</taxon>
        <taxon>Thermodesulfobacteriota</taxon>
        <taxon>Desulfobacteria</taxon>
        <taxon>Desulfobacterales</taxon>
        <taxon>Desulfatirhabdiaceae</taxon>
        <taxon>Desulfatirhabdium</taxon>
    </lineage>
</organism>
<evidence type="ECO:0000256" key="3">
    <source>
        <dbReference type="ARBA" id="ARBA00022840"/>
    </source>
</evidence>
<proteinExistence type="predicted"/>
<dbReference type="EMBL" id="DSUH01000054">
    <property type="protein sequence ID" value="HGU31712.1"/>
    <property type="molecule type" value="Genomic_DNA"/>
</dbReference>
<comment type="caution">
    <text evidence="5">The sequence shown here is derived from an EMBL/GenBank/DDBJ whole genome shotgun (WGS) entry which is preliminary data.</text>
</comment>
<sequence length="211" mass="23592">MSLLETKQVQKRFGGVYAVNNVSLKIHSGEILGMIGPNGSGKSTFINLLTGIYAPDFGTILFHGESIGGLPPHRVTEKGIARTFQNLRVFSNISVLDNILIGGHCRIANALWEIYLRPWTSWQREKKAERRALEILEMVGLANRRKELVKNLPYGEQRLIEICRALASEPLLLLLDEPCAGMNPVEMDILAKFIAQLPSQGYTIFIIEHNP</sequence>
<dbReference type="GO" id="GO:0016887">
    <property type="term" value="F:ATP hydrolysis activity"/>
    <property type="evidence" value="ECO:0007669"/>
    <property type="project" value="InterPro"/>
</dbReference>
<gene>
    <name evidence="5" type="ORF">ENS29_02520</name>
</gene>
<evidence type="ECO:0000259" key="4">
    <source>
        <dbReference type="PROSITE" id="PS50893"/>
    </source>
</evidence>
<reference evidence="5" key="1">
    <citation type="journal article" date="2020" name="mSystems">
        <title>Genome- and Community-Level Interaction Insights into Carbon Utilization and Element Cycling Functions of Hydrothermarchaeota in Hydrothermal Sediment.</title>
        <authorList>
            <person name="Zhou Z."/>
            <person name="Liu Y."/>
            <person name="Xu W."/>
            <person name="Pan J."/>
            <person name="Luo Z.H."/>
            <person name="Li M."/>
        </authorList>
    </citation>
    <scope>NUCLEOTIDE SEQUENCE [LARGE SCALE GENOMIC DNA]</scope>
    <source>
        <strain evidence="5">SpSt-477</strain>
    </source>
</reference>
<dbReference type="InterPro" id="IPR003439">
    <property type="entry name" value="ABC_transporter-like_ATP-bd"/>
</dbReference>
<dbReference type="Gene3D" id="3.40.50.300">
    <property type="entry name" value="P-loop containing nucleotide triphosphate hydrolases"/>
    <property type="match status" value="1"/>
</dbReference>
<dbReference type="Pfam" id="PF00005">
    <property type="entry name" value="ABC_tran"/>
    <property type="match status" value="1"/>
</dbReference>
<dbReference type="AlphaFoldDB" id="A0A7C4RQN5"/>
<dbReference type="GO" id="GO:0005524">
    <property type="term" value="F:ATP binding"/>
    <property type="evidence" value="ECO:0007669"/>
    <property type="project" value="UniProtKB-KW"/>
</dbReference>
<dbReference type="GO" id="GO:0005886">
    <property type="term" value="C:plasma membrane"/>
    <property type="evidence" value="ECO:0007669"/>
    <property type="project" value="TreeGrafter"/>
</dbReference>
<dbReference type="PANTHER" id="PTHR45772">
    <property type="entry name" value="CONSERVED COMPONENT OF ABC TRANSPORTER FOR NATURAL AMINO ACIDS-RELATED"/>
    <property type="match status" value="1"/>
</dbReference>
<dbReference type="InterPro" id="IPR027417">
    <property type="entry name" value="P-loop_NTPase"/>
</dbReference>
<evidence type="ECO:0000256" key="2">
    <source>
        <dbReference type="ARBA" id="ARBA00022741"/>
    </source>
</evidence>
<keyword evidence="2" id="KW-0547">Nucleotide-binding</keyword>
<dbReference type="PANTHER" id="PTHR45772:SF9">
    <property type="entry name" value="CONSERVED COMPONENT OF ABC TRANSPORTER FOR NATURAL AMINO ACIDS"/>
    <property type="match status" value="1"/>
</dbReference>